<evidence type="ECO:0000256" key="4">
    <source>
        <dbReference type="ARBA" id="ARBA00022989"/>
    </source>
</evidence>
<evidence type="ECO:0000256" key="2">
    <source>
        <dbReference type="ARBA" id="ARBA00007524"/>
    </source>
</evidence>
<evidence type="ECO:0000256" key="1">
    <source>
        <dbReference type="ARBA" id="ARBA00004141"/>
    </source>
</evidence>
<feature type="transmembrane region" description="Helical" evidence="6">
    <location>
        <begin position="49"/>
        <end position="69"/>
    </location>
</feature>
<name>A0ABU1BJN4_9BURK</name>
<dbReference type="EMBL" id="JAUYVH010000001">
    <property type="protein sequence ID" value="MDQ9169211.1"/>
    <property type="molecule type" value="Genomic_DNA"/>
</dbReference>
<dbReference type="RefSeq" id="WP_338435060.1">
    <property type="nucleotide sequence ID" value="NZ_JAUYVH010000001.1"/>
</dbReference>
<comment type="similarity">
    <text evidence="2">Belongs to the TspO/BZRP family.</text>
</comment>
<evidence type="ECO:0000313" key="8">
    <source>
        <dbReference type="Proteomes" id="UP001225596"/>
    </source>
</evidence>
<reference evidence="7 8" key="1">
    <citation type="submission" date="2023-08" db="EMBL/GenBank/DDBJ databases">
        <title>Oxalobacteraceae gen .nov., isolated from river sludge outside the plant.</title>
        <authorList>
            <person name="Zhao S.Y."/>
        </authorList>
    </citation>
    <scope>NUCLEOTIDE SEQUENCE [LARGE SCALE GENOMIC DNA]</scope>
    <source>
        <strain evidence="7 8">R-40</strain>
    </source>
</reference>
<evidence type="ECO:0000313" key="7">
    <source>
        <dbReference type="EMBL" id="MDQ9169211.1"/>
    </source>
</evidence>
<dbReference type="PIRSF" id="PIRSF005859">
    <property type="entry name" value="PBR"/>
    <property type="match status" value="1"/>
</dbReference>
<dbReference type="PANTHER" id="PTHR10057:SF0">
    <property type="entry name" value="TRANSLOCATOR PROTEIN"/>
    <property type="match status" value="1"/>
</dbReference>
<keyword evidence="3 6" id="KW-0812">Transmembrane</keyword>
<dbReference type="Pfam" id="PF03073">
    <property type="entry name" value="TspO_MBR"/>
    <property type="match status" value="1"/>
</dbReference>
<organism evidence="7 8">
    <name type="scientific">Keguizhuia sedimenti</name>
    <dbReference type="NCBI Taxonomy" id="3064264"/>
    <lineage>
        <taxon>Bacteria</taxon>
        <taxon>Pseudomonadati</taxon>
        <taxon>Pseudomonadota</taxon>
        <taxon>Betaproteobacteria</taxon>
        <taxon>Burkholderiales</taxon>
        <taxon>Oxalobacteraceae</taxon>
        <taxon>Keguizhuia</taxon>
    </lineage>
</organism>
<feature type="transmembrane region" description="Helical" evidence="6">
    <location>
        <begin position="133"/>
        <end position="154"/>
    </location>
</feature>
<dbReference type="PANTHER" id="PTHR10057">
    <property type="entry name" value="PERIPHERAL-TYPE BENZODIAZEPINE RECEPTOR"/>
    <property type="match status" value="1"/>
</dbReference>
<accession>A0ABU1BJN4</accession>
<dbReference type="InterPro" id="IPR004307">
    <property type="entry name" value="TspO_MBR"/>
</dbReference>
<proteinExistence type="inferred from homology"/>
<keyword evidence="8" id="KW-1185">Reference proteome</keyword>
<evidence type="ECO:0000256" key="6">
    <source>
        <dbReference type="SAM" id="Phobius"/>
    </source>
</evidence>
<dbReference type="Gene3D" id="1.20.1260.100">
    <property type="entry name" value="TspO/MBR protein"/>
    <property type="match status" value="1"/>
</dbReference>
<feature type="transmembrane region" description="Helical" evidence="6">
    <location>
        <begin position="7"/>
        <end position="29"/>
    </location>
</feature>
<dbReference type="InterPro" id="IPR038330">
    <property type="entry name" value="TspO/MBR-related_sf"/>
</dbReference>
<comment type="subcellular location">
    <subcellularLocation>
        <location evidence="1">Membrane</location>
        <topology evidence="1">Multi-pass membrane protein</topology>
    </subcellularLocation>
</comment>
<sequence length="162" mass="18183">MNLSKQFLGLLGWLGVTFFAAALGAWASIQAGSFYAELARPDWAPPGSWFSPVWTSLFVLMGIAAWLAWREKGFQEARGALILYLVQLAMNALWSWLFFGWKMGGAAFAEIIVLWILIALTLRAFWRIKPIAGLLLVPYLLWVSFAVGLNYTVWQLNPQLLG</sequence>
<keyword evidence="4 6" id="KW-1133">Transmembrane helix</keyword>
<evidence type="ECO:0000256" key="5">
    <source>
        <dbReference type="ARBA" id="ARBA00023136"/>
    </source>
</evidence>
<dbReference type="CDD" id="cd15904">
    <property type="entry name" value="TSPO_MBR"/>
    <property type="match status" value="1"/>
</dbReference>
<gene>
    <name evidence="7" type="ORF">Q8A64_02175</name>
</gene>
<evidence type="ECO:0000256" key="3">
    <source>
        <dbReference type="ARBA" id="ARBA00022692"/>
    </source>
</evidence>
<protein>
    <submittedName>
        <fullName evidence="7">TspO/MBR family protein</fullName>
    </submittedName>
</protein>
<keyword evidence="5 6" id="KW-0472">Membrane</keyword>
<feature type="transmembrane region" description="Helical" evidence="6">
    <location>
        <begin position="81"/>
        <end position="99"/>
    </location>
</feature>
<feature type="transmembrane region" description="Helical" evidence="6">
    <location>
        <begin position="105"/>
        <end position="126"/>
    </location>
</feature>
<dbReference type="Proteomes" id="UP001225596">
    <property type="component" value="Unassembled WGS sequence"/>
</dbReference>
<comment type="caution">
    <text evidence="7">The sequence shown here is derived from an EMBL/GenBank/DDBJ whole genome shotgun (WGS) entry which is preliminary data.</text>
</comment>